<feature type="non-terminal residue" evidence="1">
    <location>
        <position position="1"/>
    </location>
</feature>
<organism evidence="1 2">
    <name type="scientific">Cherax quadricarinatus</name>
    <name type="common">Australian red claw crayfish</name>
    <dbReference type="NCBI Taxonomy" id="27406"/>
    <lineage>
        <taxon>Eukaryota</taxon>
        <taxon>Metazoa</taxon>
        <taxon>Ecdysozoa</taxon>
        <taxon>Arthropoda</taxon>
        <taxon>Crustacea</taxon>
        <taxon>Multicrustacea</taxon>
        <taxon>Malacostraca</taxon>
        <taxon>Eumalacostraca</taxon>
        <taxon>Eucarida</taxon>
        <taxon>Decapoda</taxon>
        <taxon>Pleocyemata</taxon>
        <taxon>Astacidea</taxon>
        <taxon>Parastacoidea</taxon>
        <taxon>Parastacidae</taxon>
        <taxon>Cherax</taxon>
    </lineage>
</organism>
<evidence type="ECO:0000313" key="2">
    <source>
        <dbReference type="Proteomes" id="UP001445076"/>
    </source>
</evidence>
<protein>
    <submittedName>
        <fullName evidence="1">Uncharacterized protein</fullName>
    </submittedName>
</protein>
<dbReference type="EMBL" id="JARKIK010000622">
    <property type="protein sequence ID" value="KAK8720282.1"/>
    <property type="molecule type" value="Genomic_DNA"/>
</dbReference>
<keyword evidence="2" id="KW-1185">Reference proteome</keyword>
<evidence type="ECO:0000313" key="1">
    <source>
        <dbReference type="EMBL" id="KAK8720282.1"/>
    </source>
</evidence>
<name>A0AAW0VT88_CHEQU</name>
<proteinExistence type="predicted"/>
<comment type="caution">
    <text evidence="1">The sequence shown here is derived from an EMBL/GenBank/DDBJ whole genome shotgun (WGS) entry which is preliminary data.</text>
</comment>
<gene>
    <name evidence="1" type="ORF">OTU49_013449</name>
</gene>
<dbReference type="Proteomes" id="UP001445076">
    <property type="component" value="Unassembled WGS sequence"/>
</dbReference>
<feature type="non-terminal residue" evidence="1">
    <location>
        <position position="437"/>
    </location>
</feature>
<dbReference type="AlphaFoldDB" id="A0AAW0VT88"/>
<reference evidence="1 2" key="1">
    <citation type="journal article" date="2024" name="BMC Genomics">
        <title>Genome assembly of redclaw crayfish (Cherax quadricarinatus) provides insights into its immune adaptation and hypoxia tolerance.</title>
        <authorList>
            <person name="Liu Z."/>
            <person name="Zheng J."/>
            <person name="Li H."/>
            <person name="Fang K."/>
            <person name="Wang S."/>
            <person name="He J."/>
            <person name="Zhou D."/>
            <person name="Weng S."/>
            <person name="Chi M."/>
            <person name="Gu Z."/>
            <person name="He J."/>
            <person name="Li F."/>
            <person name="Wang M."/>
        </authorList>
    </citation>
    <scope>NUCLEOTIDE SEQUENCE [LARGE SCALE GENOMIC DNA]</scope>
    <source>
        <strain evidence="1">ZL_2023a</strain>
    </source>
</reference>
<sequence length="437" mass="48148">DIQSVIINEVIMNKEQPTSSFQICYEDVPSLSETVTLAEITVVKFDDTPQTTIVATTVDPCPTFDDPTITEGSRAVFELRLYAGEAGSYVQVGRSSLDFTMPGIKDLAKCSSGNKVGDGKMLRLSCDSAFKQDTDKITVADTQLQILKASEFTSDVQYLLLNNDLPNDGDLKVYREVSVTVNDSPESSTVSVTYGTVTFSVTPDTVTNVDTLTLEYGTPAKVEAKLVPSNSNKYDLVNYWSEGETAEVLVCPALEADVLSCELTYTQGTSITNVLLVGYTDSDKMSESGVYLLQDYNIEGNFISSSTIEWQWTMEPTEPSLVSEYLATIQLDDSNSDPVPTFTTAKVTCDETDIFCYVYFLGLKDTNSYAVMIQPKLDSDYNNMNKIISEKVAAVAPPPQMTASTDKLMVEEVELDWRRDGVRVDVGVCFHYRDVTV</sequence>
<accession>A0AAW0VT88</accession>